<proteinExistence type="predicted"/>
<dbReference type="Proteomes" id="UP001199710">
    <property type="component" value="Unassembled WGS sequence"/>
</dbReference>
<reference evidence="2 4" key="2">
    <citation type="submission" date="2021-12" db="EMBL/GenBank/DDBJ databases">
        <title>A phylogenomic analysis of Limosilactobacillus reuteri reveals ancient and stable evolutionary relationships with rodents and birds and zoonotic transmission to humans.</title>
        <authorList>
            <person name="Li F."/>
            <person name="Li X."/>
            <person name="Cheng C."/>
            <person name="Tollenaar S."/>
            <person name="Zhang J.S."/>
            <person name="Simpson D."/>
            <person name="Tasseva G."/>
            <person name="Perez-Munoz M.E."/>
            <person name="Frese S."/>
            <person name="Gaenzle M.G."/>
            <person name="Walter J."/>
            <person name="Zheng J."/>
        </authorList>
    </citation>
    <scope>NUCLEOTIDE SEQUENCE [LARGE SCALE GENOMIC DNA]</scope>
    <source>
        <strain evidence="2 4">BG-MG3-B</strain>
    </source>
</reference>
<dbReference type="EMBL" id="JAJPDE010000041">
    <property type="protein sequence ID" value="MCD7130234.1"/>
    <property type="molecule type" value="Genomic_DNA"/>
</dbReference>
<reference evidence="1 3" key="1">
    <citation type="submission" date="2020-07" db="EMBL/GenBank/DDBJ databases">
        <title>Description of Limosilactobacillus balticus sp. nov., Limosilactobacillus agrestis sp. nov., Limosilactobacillus albertensis sp. nov., Limosilactobacillus rudii sp. nov., Limosilactobacillus fastidiosus sp. nov., five novel Limosilactobacillus species isolated from the vertebrate gastrointestinal tract, and proposal of 6 subspecies of Limosilactobacillus reuteri adapted to the gastrointestinal tract of specific vertebrate hosts.</title>
        <authorList>
            <person name="Li F."/>
            <person name="Cheng C."/>
            <person name="Zheng J."/>
            <person name="Quevedo R.M."/>
            <person name="Li J."/>
            <person name="Roos S."/>
            <person name="Gaenzle M.G."/>
            <person name="Walter J."/>
        </authorList>
    </citation>
    <scope>NUCLEOTIDE SEQUENCE [LARGE SCALE GENOMIC DNA]</scope>
    <source>
        <strain evidence="1 3">BG-MG3-A</strain>
    </source>
</reference>
<evidence type="ECO:0000313" key="2">
    <source>
        <dbReference type="EMBL" id="MCD7130234.1"/>
    </source>
</evidence>
<evidence type="ECO:0000313" key="4">
    <source>
        <dbReference type="Proteomes" id="UP001199710"/>
    </source>
</evidence>
<dbReference type="Proteomes" id="UP000534578">
    <property type="component" value="Unassembled WGS sequence"/>
</dbReference>
<accession>A0A7W3UH77</accession>
<sequence>MKVRYHTNRPGNVIDYQTAFSDIFDMVIKKMDRQSCSEEGENNSK</sequence>
<name>A0A7W3UH77_9LACO</name>
<dbReference type="AlphaFoldDB" id="A0A7W3UH77"/>
<evidence type="ECO:0000313" key="3">
    <source>
        <dbReference type="Proteomes" id="UP000534578"/>
    </source>
</evidence>
<protein>
    <submittedName>
        <fullName evidence="1">Uncharacterized protein</fullName>
    </submittedName>
</protein>
<gene>
    <name evidence="1" type="ORF">H5R92_04865</name>
    <name evidence="2" type="ORF">LTY36_03320</name>
</gene>
<comment type="caution">
    <text evidence="1">The sequence shown here is derived from an EMBL/GenBank/DDBJ whole genome shotgun (WGS) entry which is preliminary data.</text>
</comment>
<organism evidence="1 3">
    <name type="scientific">Limosilactobacillus agrestis</name>
    <dbReference type="NCBI Taxonomy" id="2759748"/>
    <lineage>
        <taxon>Bacteria</taxon>
        <taxon>Bacillati</taxon>
        <taxon>Bacillota</taxon>
        <taxon>Bacilli</taxon>
        <taxon>Lactobacillales</taxon>
        <taxon>Lactobacillaceae</taxon>
        <taxon>Limosilactobacillus</taxon>
    </lineage>
</organism>
<dbReference type="EMBL" id="JACIVE010000054">
    <property type="protein sequence ID" value="MBB1095513.1"/>
    <property type="molecule type" value="Genomic_DNA"/>
</dbReference>
<dbReference type="RefSeq" id="WP_182578425.1">
    <property type="nucleotide sequence ID" value="NZ_JACIVE010000054.1"/>
</dbReference>
<keyword evidence="4" id="KW-1185">Reference proteome</keyword>
<evidence type="ECO:0000313" key="1">
    <source>
        <dbReference type="EMBL" id="MBB1095513.1"/>
    </source>
</evidence>